<evidence type="ECO:0000313" key="3">
    <source>
        <dbReference type="Ensembl" id="ENSNPEP00000008136.1"/>
    </source>
</evidence>
<reference evidence="3" key="1">
    <citation type="submission" date="2025-08" db="UniProtKB">
        <authorList>
            <consortium name="Ensembl"/>
        </authorList>
    </citation>
    <scope>IDENTIFICATION</scope>
</reference>
<evidence type="ECO:0000313" key="4">
    <source>
        <dbReference type="Proteomes" id="UP000694420"/>
    </source>
</evidence>
<organism evidence="3 4">
    <name type="scientific">Nothoprocta perdicaria</name>
    <name type="common">Chilean tinamou</name>
    <name type="synonym">Crypturus perdicarius</name>
    <dbReference type="NCBI Taxonomy" id="30464"/>
    <lineage>
        <taxon>Eukaryota</taxon>
        <taxon>Metazoa</taxon>
        <taxon>Chordata</taxon>
        <taxon>Craniata</taxon>
        <taxon>Vertebrata</taxon>
        <taxon>Euteleostomi</taxon>
        <taxon>Archelosauria</taxon>
        <taxon>Archosauria</taxon>
        <taxon>Dinosauria</taxon>
        <taxon>Saurischia</taxon>
        <taxon>Theropoda</taxon>
        <taxon>Coelurosauria</taxon>
        <taxon>Aves</taxon>
        <taxon>Palaeognathae</taxon>
        <taxon>Tinamiformes</taxon>
        <taxon>Tinamidae</taxon>
        <taxon>Nothoprocta</taxon>
    </lineage>
</organism>
<sequence>MIFALFFFIFFLLSPHTLFPCYSGATREAICSVHCLQLQVLRKKPRESLCACSLYPRGLQGAEQTKRPRRSINRLMTRPAAAPCSLGLPAASHDPGKGSACETPGWKSKESLRGHAGEAERPREQRWAPRVGRCRFNSTGLELGAFLNYERCIRNPLIKMGLHITVHVFLFSF</sequence>
<proteinExistence type="predicted"/>
<reference evidence="3" key="2">
    <citation type="submission" date="2025-09" db="UniProtKB">
        <authorList>
            <consortium name="Ensembl"/>
        </authorList>
    </citation>
    <scope>IDENTIFICATION</scope>
</reference>
<feature type="chain" id="PRO_5034439497" description="Secreted protein" evidence="2">
    <location>
        <begin position="21"/>
        <end position="173"/>
    </location>
</feature>
<feature type="signal peptide" evidence="2">
    <location>
        <begin position="1"/>
        <end position="20"/>
    </location>
</feature>
<feature type="compositionally biased region" description="Basic and acidic residues" evidence="1">
    <location>
        <begin position="107"/>
        <end position="124"/>
    </location>
</feature>
<evidence type="ECO:0000256" key="1">
    <source>
        <dbReference type="SAM" id="MobiDB-lite"/>
    </source>
</evidence>
<evidence type="ECO:0008006" key="5">
    <source>
        <dbReference type="Google" id="ProtNLM"/>
    </source>
</evidence>
<name>A0A8C6Z422_NOTPE</name>
<dbReference type="AlphaFoldDB" id="A0A8C6Z422"/>
<keyword evidence="2" id="KW-0732">Signal</keyword>
<dbReference type="Ensembl" id="ENSNPET00000008341.1">
    <property type="protein sequence ID" value="ENSNPEP00000008136.1"/>
    <property type="gene ID" value="ENSNPEG00000006105.1"/>
</dbReference>
<protein>
    <recommendedName>
        <fullName evidence="5">Secreted protein</fullName>
    </recommendedName>
</protein>
<dbReference type="Proteomes" id="UP000694420">
    <property type="component" value="Unplaced"/>
</dbReference>
<keyword evidence="4" id="KW-1185">Reference proteome</keyword>
<feature type="region of interest" description="Disordered" evidence="1">
    <location>
        <begin position="94"/>
        <end position="124"/>
    </location>
</feature>
<accession>A0A8C6Z422</accession>
<evidence type="ECO:0000256" key="2">
    <source>
        <dbReference type="SAM" id="SignalP"/>
    </source>
</evidence>